<dbReference type="Gene3D" id="2.10.70.10">
    <property type="entry name" value="Complement Module, domain 1"/>
    <property type="match status" value="2"/>
</dbReference>
<feature type="disulfide bond" evidence="5">
    <location>
        <begin position="7"/>
        <end position="50"/>
    </location>
</feature>
<protein>
    <submittedName>
        <fullName evidence="7">SVEP1</fullName>
    </submittedName>
</protein>
<dbReference type="CDD" id="cd00037">
    <property type="entry name" value="CLECT"/>
    <property type="match status" value="1"/>
</dbReference>
<dbReference type="PROSITE" id="PS00615">
    <property type="entry name" value="C_TYPE_LECTIN_1"/>
    <property type="match status" value="1"/>
</dbReference>
<dbReference type="SUPFAM" id="SSF57535">
    <property type="entry name" value="Complement control module/SCR domain"/>
    <property type="match status" value="2"/>
</dbReference>
<dbReference type="PROSITE" id="PS50923">
    <property type="entry name" value="SUSHI"/>
    <property type="match status" value="2"/>
</dbReference>
<dbReference type="SMART" id="SM00032">
    <property type="entry name" value="CCP"/>
    <property type="match status" value="2"/>
</dbReference>
<dbReference type="InterPro" id="IPR016187">
    <property type="entry name" value="CTDL_fold"/>
</dbReference>
<dbReference type="Pfam" id="PF00084">
    <property type="entry name" value="Sushi"/>
    <property type="match status" value="3"/>
</dbReference>
<dbReference type="InterPro" id="IPR018378">
    <property type="entry name" value="C-type_lectin_CS"/>
</dbReference>
<evidence type="ECO:0000313" key="7">
    <source>
        <dbReference type="EMBL" id="KAF6036106.1"/>
    </source>
</evidence>
<dbReference type="SUPFAM" id="SSF56436">
    <property type="entry name" value="C-type lectin-like"/>
    <property type="match status" value="1"/>
</dbReference>
<evidence type="ECO:0000256" key="3">
    <source>
        <dbReference type="ARBA" id="ARBA00023157"/>
    </source>
</evidence>
<reference evidence="7" key="1">
    <citation type="submission" date="2020-06" db="EMBL/GenBank/DDBJ databases">
        <title>Draft genome of Bugula neritina, a colonial animal packing powerful symbionts and potential medicines.</title>
        <authorList>
            <person name="Rayko M."/>
        </authorList>
    </citation>
    <scope>NUCLEOTIDE SEQUENCE [LARGE SCALE GENOMIC DNA]</scope>
    <source>
        <strain evidence="7">Kwan_BN1</strain>
    </source>
</reference>
<dbReference type="CDD" id="cd00033">
    <property type="entry name" value="CCP"/>
    <property type="match status" value="2"/>
</dbReference>
<sequence>MIIVVRCGPPPELFYGTLDNTVTLYGHTITYTCISGYKFADDASSKTITCQGTGPTWAPSSEIAAFNCTAIQCPNLPETGSSTFERNGPQGWLLQLPVWYCEEGTAQADGEVGTSARVFSLSVMILIMTGPHHPGLHKGKCLLVLPKYNYEQALYYNCTNEGFVFPGGETAMTINCESDEQWDYEIPLSGCHEGYPEFYKCARTSVKGFWKDRNCDELLPYICKKSATTSCPLLNLEEQEVENAWFDTTNNRVGSQVTFTCHDGMLFPDGNRQKTIECLSDGTWNNTRLRKCKKFKCPQPALPDTTPKNTPGFDELGI</sequence>
<dbReference type="PANTHER" id="PTHR19325">
    <property type="entry name" value="COMPLEMENT COMPONENT-RELATED SUSHI DOMAIN-CONTAINING"/>
    <property type="match status" value="1"/>
</dbReference>
<keyword evidence="8" id="KW-1185">Reference proteome</keyword>
<keyword evidence="4" id="KW-0325">Glycoprotein</keyword>
<comment type="caution">
    <text evidence="5">Lacks conserved residue(s) required for the propagation of feature annotation.</text>
</comment>
<keyword evidence="3 5" id="KW-1015">Disulfide bond</keyword>
<evidence type="ECO:0000256" key="2">
    <source>
        <dbReference type="ARBA" id="ARBA00022737"/>
    </source>
</evidence>
<dbReference type="InterPro" id="IPR035976">
    <property type="entry name" value="Sushi/SCR/CCP_sf"/>
</dbReference>
<evidence type="ECO:0000256" key="4">
    <source>
        <dbReference type="ARBA" id="ARBA00023180"/>
    </source>
</evidence>
<feature type="domain" description="Sushi" evidence="6">
    <location>
        <begin position="229"/>
        <end position="294"/>
    </location>
</feature>
<evidence type="ECO:0000313" key="8">
    <source>
        <dbReference type="Proteomes" id="UP000593567"/>
    </source>
</evidence>
<accession>A0A7J7KF67</accession>
<keyword evidence="2" id="KW-0677">Repeat</keyword>
<evidence type="ECO:0000256" key="5">
    <source>
        <dbReference type="PROSITE-ProRule" id="PRU00302"/>
    </source>
</evidence>
<dbReference type="AlphaFoldDB" id="A0A7J7KF67"/>
<dbReference type="InterPro" id="IPR000436">
    <property type="entry name" value="Sushi_SCR_CCP_dom"/>
</dbReference>
<dbReference type="PANTHER" id="PTHR19325:SF560">
    <property type="entry name" value="SUSHI, VON WILLEBRAND FACTOR TYPE A, EGF AND PENTRAXIN DOMAIN-CONTAINING PROTEIN 1"/>
    <property type="match status" value="1"/>
</dbReference>
<gene>
    <name evidence="7" type="ORF">EB796_005582</name>
</gene>
<dbReference type="Proteomes" id="UP000593567">
    <property type="component" value="Unassembled WGS sequence"/>
</dbReference>
<organism evidence="7 8">
    <name type="scientific">Bugula neritina</name>
    <name type="common">Brown bryozoan</name>
    <name type="synonym">Sertularia neritina</name>
    <dbReference type="NCBI Taxonomy" id="10212"/>
    <lineage>
        <taxon>Eukaryota</taxon>
        <taxon>Metazoa</taxon>
        <taxon>Spiralia</taxon>
        <taxon>Lophotrochozoa</taxon>
        <taxon>Bryozoa</taxon>
        <taxon>Gymnolaemata</taxon>
        <taxon>Cheilostomatida</taxon>
        <taxon>Flustrina</taxon>
        <taxon>Buguloidea</taxon>
        <taxon>Bugulidae</taxon>
        <taxon>Bugula</taxon>
    </lineage>
</organism>
<name>A0A7J7KF67_BUGNE</name>
<dbReference type="EMBL" id="VXIV02000778">
    <property type="protein sequence ID" value="KAF6036106.1"/>
    <property type="molecule type" value="Genomic_DNA"/>
</dbReference>
<evidence type="ECO:0000256" key="1">
    <source>
        <dbReference type="ARBA" id="ARBA00022659"/>
    </source>
</evidence>
<keyword evidence="1 5" id="KW-0768">Sushi</keyword>
<proteinExistence type="predicted"/>
<feature type="domain" description="Sushi" evidence="6">
    <location>
        <begin position="5"/>
        <end position="70"/>
    </location>
</feature>
<dbReference type="OrthoDB" id="8961654at2759"/>
<dbReference type="InterPro" id="IPR050350">
    <property type="entry name" value="Compl-Cell_Adhes-Reg"/>
</dbReference>
<evidence type="ECO:0000259" key="6">
    <source>
        <dbReference type="PROSITE" id="PS50923"/>
    </source>
</evidence>
<comment type="caution">
    <text evidence="7">The sequence shown here is derived from an EMBL/GenBank/DDBJ whole genome shotgun (WGS) entry which is preliminary data.</text>
</comment>